<keyword evidence="1" id="KW-0805">Transcription regulation</keyword>
<keyword evidence="2 4" id="KW-0238">DNA-binding</keyword>
<sequence length="271" mass="29201">MPGGAPRARTLTRKRIFSAALALVDEEGLAALSLRALGKRLGVSQTAFYRYVPDKAALLEGVSEEVWRLTFDRFLSAIEEEPETDDQSGAEGEREENGRPEDRDQPSACGEPTADTQSSPGSGPGLVGARGEDWRWYVRQYATALHDTLLQHPEAVVLLLTHPISTPEQLTLLAKVMVRLSNASFAPPIDMLAIITVVSVYTTGFAAAEVVPPVGGGPDETSDESITAAIASLPADDLSALRGLIGQVMDGKWDFTAQFERGLDALLRGWR</sequence>
<evidence type="ECO:0000313" key="7">
    <source>
        <dbReference type="EMBL" id="MBF0939867.1"/>
    </source>
</evidence>
<gene>
    <name evidence="7" type="ORF">HXK03_03195</name>
</gene>
<evidence type="ECO:0000256" key="5">
    <source>
        <dbReference type="SAM" id="MobiDB-lite"/>
    </source>
</evidence>
<feature type="compositionally biased region" description="Basic and acidic residues" evidence="5">
    <location>
        <begin position="91"/>
        <end position="105"/>
    </location>
</feature>
<dbReference type="PROSITE" id="PS50977">
    <property type="entry name" value="HTH_TETR_2"/>
    <property type="match status" value="1"/>
</dbReference>
<name>A0A929MYP5_9ACTO</name>
<accession>A0A929MYP5</accession>
<dbReference type="PANTHER" id="PTHR30055:SF151">
    <property type="entry name" value="TRANSCRIPTIONAL REGULATORY PROTEIN"/>
    <property type="match status" value="1"/>
</dbReference>
<dbReference type="Pfam" id="PF00440">
    <property type="entry name" value="TetR_N"/>
    <property type="match status" value="1"/>
</dbReference>
<evidence type="ECO:0000259" key="6">
    <source>
        <dbReference type="PROSITE" id="PS50977"/>
    </source>
</evidence>
<dbReference type="InterPro" id="IPR004111">
    <property type="entry name" value="Repressor_TetR_C"/>
</dbReference>
<dbReference type="PROSITE" id="PS01081">
    <property type="entry name" value="HTH_TETR_1"/>
    <property type="match status" value="1"/>
</dbReference>
<dbReference type="InterPro" id="IPR001647">
    <property type="entry name" value="HTH_TetR"/>
</dbReference>
<feature type="region of interest" description="Disordered" evidence="5">
    <location>
        <begin position="78"/>
        <end position="126"/>
    </location>
</feature>
<proteinExistence type="predicted"/>
<dbReference type="Pfam" id="PF02909">
    <property type="entry name" value="TetR_C_1"/>
    <property type="match status" value="1"/>
</dbReference>
<dbReference type="GO" id="GO:0003700">
    <property type="term" value="F:DNA-binding transcription factor activity"/>
    <property type="evidence" value="ECO:0007669"/>
    <property type="project" value="TreeGrafter"/>
</dbReference>
<dbReference type="SUPFAM" id="SSF46689">
    <property type="entry name" value="Homeodomain-like"/>
    <property type="match status" value="1"/>
</dbReference>
<dbReference type="Proteomes" id="UP000718630">
    <property type="component" value="Unassembled WGS sequence"/>
</dbReference>
<evidence type="ECO:0000256" key="4">
    <source>
        <dbReference type="PROSITE-ProRule" id="PRU00335"/>
    </source>
</evidence>
<protein>
    <submittedName>
        <fullName evidence="7">TetR/AcrR family transcriptional regulator</fullName>
    </submittedName>
</protein>
<dbReference type="InterPro" id="IPR050109">
    <property type="entry name" value="HTH-type_TetR-like_transc_reg"/>
</dbReference>
<dbReference type="SUPFAM" id="SSF48498">
    <property type="entry name" value="Tetracyclin repressor-like, C-terminal domain"/>
    <property type="match status" value="1"/>
</dbReference>
<dbReference type="GO" id="GO:0045892">
    <property type="term" value="P:negative regulation of DNA-templated transcription"/>
    <property type="evidence" value="ECO:0007669"/>
    <property type="project" value="InterPro"/>
</dbReference>
<evidence type="ECO:0000256" key="1">
    <source>
        <dbReference type="ARBA" id="ARBA00023015"/>
    </source>
</evidence>
<dbReference type="AlphaFoldDB" id="A0A929MYP5"/>
<dbReference type="Gene3D" id="1.10.357.10">
    <property type="entry name" value="Tetracycline Repressor, domain 2"/>
    <property type="match status" value="2"/>
</dbReference>
<dbReference type="PANTHER" id="PTHR30055">
    <property type="entry name" value="HTH-TYPE TRANSCRIPTIONAL REGULATOR RUTR"/>
    <property type="match status" value="1"/>
</dbReference>
<organism evidence="7 8">
    <name type="scientific">Schaalia georgiae</name>
    <dbReference type="NCBI Taxonomy" id="52768"/>
    <lineage>
        <taxon>Bacteria</taxon>
        <taxon>Bacillati</taxon>
        <taxon>Actinomycetota</taxon>
        <taxon>Actinomycetes</taxon>
        <taxon>Actinomycetales</taxon>
        <taxon>Actinomycetaceae</taxon>
        <taxon>Schaalia</taxon>
    </lineage>
</organism>
<reference evidence="7" key="1">
    <citation type="submission" date="2020-04" db="EMBL/GenBank/DDBJ databases">
        <title>Deep metagenomics examines the oral microbiome during advanced dental caries in children, revealing novel taxa and co-occurrences with host molecules.</title>
        <authorList>
            <person name="Baker J.L."/>
            <person name="Morton J.T."/>
            <person name="Dinis M."/>
            <person name="Alvarez R."/>
            <person name="Tran N.C."/>
            <person name="Knight R."/>
            <person name="Edlund A."/>
        </authorList>
    </citation>
    <scope>NUCLEOTIDE SEQUENCE</scope>
    <source>
        <strain evidence="7">JCVI_32_bin.64</strain>
    </source>
</reference>
<dbReference type="InterPro" id="IPR036271">
    <property type="entry name" value="Tet_transcr_reg_TetR-rel_C_sf"/>
</dbReference>
<feature type="domain" description="HTH tetR-type" evidence="6">
    <location>
        <begin position="10"/>
        <end position="70"/>
    </location>
</feature>
<dbReference type="InterPro" id="IPR009057">
    <property type="entry name" value="Homeodomain-like_sf"/>
</dbReference>
<feature type="compositionally biased region" description="Acidic residues" evidence="5">
    <location>
        <begin position="78"/>
        <end position="88"/>
    </location>
</feature>
<feature type="DNA-binding region" description="H-T-H motif" evidence="4">
    <location>
        <begin position="33"/>
        <end position="52"/>
    </location>
</feature>
<dbReference type="EMBL" id="JABZFZ010000116">
    <property type="protein sequence ID" value="MBF0939867.1"/>
    <property type="molecule type" value="Genomic_DNA"/>
</dbReference>
<dbReference type="PRINTS" id="PR00455">
    <property type="entry name" value="HTHTETR"/>
</dbReference>
<evidence type="ECO:0000313" key="8">
    <source>
        <dbReference type="Proteomes" id="UP000718630"/>
    </source>
</evidence>
<comment type="caution">
    <text evidence="7">The sequence shown here is derived from an EMBL/GenBank/DDBJ whole genome shotgun (WGS) entry which is preliminary data.</text>
</comment>
<evidence type="ECO:0000256" key="3">
    <source>
        <dbReference type="ARBA" id="ARBA00023163"/>
    </source>
</evidence>
<dbReference type="InterPro" id="IPR023772">
    <property type="entry name" value="DNA-bd_HTH_TetR-type_CS"/>
</dbReference>
<evidence type="ECO:0000256" key="2">
    <source>
        <dbReference type="ARBA" id="ARBA00023125"/>
    </source>
</evidence>
<dbReference type="GO" id="GO:0000976">
    <property type="term" value="F:transcription cis-regulatory region binding"/>
    <property type="evidence" value="ECO:0007669"/>
    <property type="project" value="TreeGrafter"/>
</dbReference>
<keyword evidence="3" id="KW-0804">Transcription</keyword>